<dbReference type="Proteomes" id="UP001159363">
    <property type="component" value="Chromosome 5"/>
</dbReference>
<gene>
    <name evidence="2" type="ORF">PR048_016757</name>
</gene>
<proteinExistence type="inferred from homology"/>
<evidence type="ECO:0000313" key="3">
    <source>
        <dbReference type="Proteomes" id="UP001159363"/>
    </source>
</evidence>
<keyword evidence="3" id="KW-1185">Reference proteome</keyword>
<protein>
    <submittedName>
        <fullName evidence="2">Uncharacterized protein</fullName>
    </submittedName>
</protein>
<dbReference type="InterPro" id="IPR027850">
    <property type="entry name" value="DUF4504"/>
</dbReference>
<name>A0ABQ9H7K4_9NEOP</name>
<dbReference type="PANTHER" id="PTHR31366:SF2">
    <property type="entry name" value="UPF0739 PROTEIN C1ORF74"/>
    <property type="match status" value="1"/>
</dbReference>
<accession>A0ABQ9H7K4</accession>
<comment type="similarity">
    <text evidence="1">Belongs to the UPF0739 family.</text>
</comment>
<dbReference type="PANTHER" id="PTHR31366">
    <property type="entry name" value="UPF0739 PROTEIN C1ORF74"/>
    <property type="match status" value="1"/>
</dbReference>
<dbReference type="Pfam" id="PF14953">
    <property type="entry name" value="DUF4504"/>
    <property type="match status" value="1"/>
</dbReference>
<sequence>MKGKKLGKGTKALQGGRVTVHTLFLEVLSIKLYRLTDTSCAEAEEKSSMVEVSDLIIMGGSYDASRNEEDKAVKCLEESLGYLKHKNIVVVSIPHLRAHGEVINRAVSCLLVYEGRRVGRWEDDLSTPLSVGLLNKNVCVLSYFQPPTKAGRCCWSVGFLEDLPFAPPLHYGTAPYLALPSAALKRPANLFVLGRWGKSLESSGRYNDLFNCYEQALEVFPGHEVLLSNLGGHLYRKKSAEWLTAISAHFPKKLREFYGIAISQLQAVSSGVKPGFLWDIPVAVSASQLVLLLNSLRHKGLVTSDVRVVSVAGDMLLMNVPVIRARMARHLEDGTETPVYQFVDVSESKLMALSTGSSFFPKISQMLSSLLSHLTDSGDEPVITVPLEADWCVNTVVGVFIGYPVVYWYDVSKPASLSMVPLTVFELSVKSEDRWYVIYDFSVPSSIAVSFKSHINDWHRRTSNHDPTLMGCVVLHRGKGICSMATSPPNFHTLILISETKENLSRKSTLFHSAPHAALYNIVLSNGDDDLLLRVAFAADCCTPNLPQPIGASKPPCTLCKMLPVICSITCIALFSQLVFPVGSHLDFLTWELCQTRCWSVIFLGDLTFPSPLHSSTTPYSTHFTLIDSQDPSKPLPPLISCPREVGPFWPLDYLPGQITAVQAVAVVETSNQVDPSKGSGIGADVGRGASVGTNDDEWWHSRGGDATTTWHMKFHIAQVVVGERELRDAFAHNTVVPGGRFVKIYWCGKILVTVEDVS</sequence>
<organism evidence="2 3">
    <name type="scientific">Dryococelus australis</name>
    <dbReference type="NCBI Taxonomy" id="614101"/>
    <lineage>
        <taxon>Eukaryota</taxon>
        <taxon>Metazoa</taxon>
        <taxon>Ecdysozoa</taxon>
        <taxon>Arthropoda</taxon>
        <taxon>Hexapoda</taxon>
        <taxon>Insecta</taxon>
        <taxon>Pterygota</taxon>
        <taxon>Neoptera</taxon>
        <taxon>Polyneoptera</taxon>
        <taxon>Phasmatodea</taxon>
        <taxon>Verophasmatodea</taxon>
        <taxon>Anareolatae</taxon>
        <taxon>Phasmatidae</taxon>
        <taxon>Eurycanthinae</taxon>
        <taxon>Dryococelus</taxon>
    </lineage>
</organism>
<evidence type="ECO:0000256" key="1">
    <source>
        <dbReference type="ARBA" id="ARBA00007065"/>
    </source>
</evidence>
<comment type="caution">
    <text evidence="2">The sequence shown here is derived from an EMBL/GenBank/DDBJ whole genome shotgun (WGS) entry which is preliminary data.</text>
</comment>
<reference evidence="2 3" key="1">
    <citation type="submission" date="2023-02" db="EMBL/GenBank/DDBJ databases">
        <title>LHISI_Scaffold_Assembly.</title>
        <authorList>
            <person name="Stuart O.P."/>
            <person name="Cleave R."/>
            <person name="Magrath M.J.L."/>
            <person name="Mikheyev A.S."/>
        </authorList>
    </citation>
    <scope>NUCLEOTIDE SEQUENCE [LARGE SCALE GENOMIC DNA]</scope>
    <source>
        <strain evidence="2">Daus_M_001</strain>
        <tissue evidence="2">Leg muscle</tissue>
    </source>
</reference>
<evidence type="ECO:0000313" key="2">
    <source>
        <dbReference type="EMBL" id="KAJ8880291.1"/>
    </source>
</evidence>
<dbReference type="EMBL" id="JARBHB010000006">
    <property type="protein sequence ID" value="KAJ8880291.1"/>
    <property type="molecule type" value="Genomic_DNA"/>
</dbReference>